<dbReference type="RefSeq" id="WP_055423893.1">
    <property type="nucleotide sequence ID" value="NZ_CYHH01000009.1"/>
</dbReference>
<comment type="similarity">
    <text evidence="1">Belongs to the PagL family.</text>
</comment>
<evidence type="ECO:0000313" key="5">
    <source>
        <dbReference type="EMBL" id="CUB07613.1"/>
    </source>
</evidence>
<keyword evidence="6" id="KW-1185">Reference proteome</keyword>
<keyword evidence="1" id="KW-0472">Membrane</keyword>
<accession>A0A0K6IX06</accession>
<comment type="subcellular location">
    <subcellularLocation>
        <location evidence="1">Cell outer membrane</location>
        <topology evidence="1">Multi-pass membrane protein</topology>
    </subcellularLocation>
</comment>
<dbReference type="Pfam" id="PF09411">
    <property type="entry name" value="PagL"/>
    <property type="match status" value="1"/>
</dbReference>
<keyword evidence="1" id="KW-0378">Hydrolase</keyword>
<comment type="catalytic activity">
    <reaction evidence="1">
        <text>a 3-(acyloxy)acyl derivative of bacterial toxin + H2O = a 3-hydroxyacyl derivative of bacterial toxin + a fatty acid + H(+)</text>
        <dbReference type="Rhea" id="RHEA:12032"/>
        <dbReference type="ChEBI" id="CHEBI:15377"/>
        <dbReference type="ChEBI" id="CHEBI:15378"/>
        <dbReference type="ChEBI" id="CHEBI:28868"/>
        <dbReference type="ChEBI" id="CHEBI:136853"/>
        <dbReference type="ChEBI" id="CHEBI:140675"/>
        <dbReference type="EC" id="3.1.1.77"/>
    </reaction>
</comment>
<gene>
    <name evidence="5" type="ORF">Ga0061068_10942</name>
</gene>
<comment type="function">
    <text evidence="1">Has lipid A 3-O-deacylase activity. Hydrolyzes the ester bond at the 3 position of lipid A, a bioactive component of lipopolysaccharide (LPS), thereby releasing the primary fatty acyl moiety.</text>
</comment>
<reference evidence="6" key="1">
    <citation type="submission" date="2015-08" db="EMBL/GenBank/DDBJ databases">
        <authorList>
            <person name="Babu N.S."/>
            <person name="Beckwith C.J."/>
            <person name="Beseler K.G."/>
            <person name="Brison A."/>
            <person name="Carone J.V."/>
            <person name="Caskin T.P."/>
            <person name="Diamond M."/>
            <person name="Durham M.E."/>
            <person name="Foxe J.M."/>
            <person name="Go M."/>
            <person name="Henderson B.A."/>
            <person name="Jones I.B."/>
            <person name="McGettigan J.A."/>
            <person name="Micheletti S.J."/>
            <person name="Nasrallah M.E."/>
            <person name="Ortiz D."/>
            <person name="Piller C.R."/>
            <person name="Privatt S.R."/>
            <person name="Schneider S.L."/>
            <person name="Sharp S."/>
            <person name="Smith T.C."/>
            <person name="Stanton J.D."/>
            <person name="Ullery H.E."/>
            <person name="Wilson R.J."/>
            <person name="Serrano M.G."/>
            <person name="Buck G."/>
            <person name="Lee V."/>
            <person name="Wang Y."/>
            <person name="Carvalho R."/>
            <person name="Voegtly L."/>
            <person name="Shi R."/>
            <person name="Duckworth R."/>
            <person name="Johnson A."/>
            <person name="Loviza R."/>
            <person name="Walstead R."/>
            <person name="Shah Z."/>
            <person name="Kiflezghi M."/>
            <person name="Wade K."/>
            <person name="Ball S.L."/>
            <person name="Bradley K.W."/>
            <person name="Asai D.J."/>
            <person name="Bowman C.A."/>
            <person name="Russell D.A."/>
            <person name="Pope W.H."/>
            <person name="Jacobs-Sera D."/>
            <person name="Hendrix R.W."/>
            <person name="Hatfull G.F."/>
        </authorList>
    </citation>
    <scope>NUCLEOTIDE SEQUENCE [LARGE SCALE GENOMIC DNA]</scope>
    <source>
        <strain evidence="6">JCM 19170</strain>
    </source>
</reference>
<dbReference type="GO" id="GO:0050528">
    <property type="term" value="F:acyloxyacyl hydrolase activity"/>
    <property type="evidence" value="ECO:0007669"/>
    <property type="project" value="UniProtKB-EC"/>
</dbReference>
<dbReference type="PIRSF" id="PIRSF029681">
    <property type="entry name" value="PagL"/>
    <property type="match status" value="1"/>
</dbReference>
<dbReference type="EMBL" id="CYHH01000009">
    <property type="protein sequence ID" value="CUB07613.1"/>
    <property type="molecule type" value="Genomic_DNA"/>
</dbReference>
<comment type="subunit">
    <text evidence="1">Homodimer.</text>
</comment>
<dbReference type="GO" id="GO:0009279">
    <property type="term" value="C:cell outer membrane"/>
    <property type="evidence" value="ECO:0007669"/>
    <property type="project" value="UniProtKB-SubCell"/>
</dbReference>
<dbReference type="Gene3D" id="2.40.160.20">
    <property type="match status" value="1"/>
</dbReference>
<feature type="signal peptide" evidence="4">
    <location>
        <begin position="1"/>
        <end position="19"/>
    </location>
</feature>
<feature type="site" description="Critical for activity" evidence="3">
    <location>
        <position position="152"/>
    </location>
</feature>
<dbReference type="InterPro" id="IPR018550">
    <property type="entry name" value="Lipid-A_deacylase-rel"/>
</dbReference>
<name>A0A0K6IX06_9PROT</name>
<evidence type="ECO:0000256" key="1">
    <source>
        <dbReference type="PIRNR" id="PIRNR029681"/>
    </source>
</evidence>
<evidence type="ECO:0000256" key="3">
    <source>
        <dbReference type="PIRSR" id="PIRSR029681-2"/>
    </source>
</evidence>
<proteinExistence type="inferred from homology"/>
<dbReference type="SUPFAM" id="SSF56925">
    <property type="entry name" value="OMPA-like"/>
    <property type="match status" value="1"/>
</dbReference>
<dbReference type="EC" id="3.1.1.77" evidence="1"/>
<keyword evidence="1" id="KW-0998">Cell outer membrane</keyword>
<evidence type="ECO:0000256" key="4">
    <source>
        <dbReference type="SAM" id="SignalP"/>
    </source>
</evidence>
<dbReference type="InterPro" id="IPR011250">
    <property type="entry name" value="OMP/PagP_B-barrel"/>
</dbReference>
<feature type="active site" description="Charge relay system" evidence="2">
    <location>
        <position position="149"/>
    </location>
</feature>
<dbReference type="Proteomes" id="UP000182108">
    <property type="component" value="Unassembled WGS sequence"/>
</dbReference>
<dbReference type="AlphaFoldDB" id="A0A0K6IX06"/>
<dbReference type="OrthoDB" id="5297282at2"/>
<evidence type="ECO:0000256" key="2">
    <source>
        <dbReference type="PIRSR" id="PIRSR029681-1"/>
    </source>
</evidence>
<sequence>MKRLVPALIAACLSLPVLAQDKNSMTAFYGQDGDIDRYGLSYRFKPFWGDVWGGWQATLSPEVEASYLEYDGNHPGNDDAGELGALLRFRLERGMGAVRPYLDLGLGGAGFTDTHLGDKDLGSAFQFTEHVGFGLSIDQTWSIGYRYTHYSNANIADDNDGLDLHNVVLEVKF</sequence>
<keyword evidence="4" id="KW-0732">Signal</keyword>
<protein>
    <recommendedName>
        <fullName evidence="1">Lipid A deacylase</fullName>
        <ecNumber evidence="1">3.1.1.77</ecNumber>
    </recommendedName>
    <alternativeName>
        <fullName evidence="1">LPS 3-O-deacylase</fullName>
    </alternativeName>
    <alternativeName>
        <fullName evidence="1">Outer membrane enzyme</fullName>
    </alternativeName>
</protein>
<feature type="chain" id="PRO_5005505953" description="Lipid A deacylase" evidence="4">
    <location>
        <begin position="20"/>
        <end position="173"/>
    </location>
</feature>
<feature type="active site" description="Charge relay system" evidence="2">
    <location>
        <position position="151"/>
    </location>
</feature>
<evidence type="ECO:0000313" key="6">
    <source>
        <dbReference type="Proteomes" id="UP000182108"/>
    </source>
</evidence>
<feature type="active site" description="Charge relay system" evidence="2">
    <location>
        <position position="163"/>
    </location>
</feature>
<organism evidence="5 6">
    <name type="scientific">Tepidiphilus thermophilus</name>
    <dbReference type="NCBI Taxonomy" id="876478"/>
    <lineage>
        <taxon>Bacteria</taxon>
        <taxon>Pseudomonadati</taxon>
        <taxon>Pseudomonadota</taxon>
        <taxon>Hydrogenophilia</taxon>
        <taxon>Hydrogenophilales</taxon>
        <taxon>Hydrogenophilaceae</taxon>
        <taxon>Tepidiphilus</taxon>
    </lineage>
</organism>